<evidence type="ECO:0000313" key="1">
    <source>
        <dbReference type="EMBL" id="KAK4024571.1"/>
    </source>
</evidence>
<dbReference type="Proteomes" id="UP001234178">
    <property type="component" value="Unassembled WGS sequence"/>
</dbReference>
<keyword evidence="2" id="KW-1185">Reference proteome</keyword>
<name>A0ABR0AHH9_9CRUS</name>
<evidence type="ECO:0000313" key="2">
    <source>
        <dbReference type="Proteomes" id="UP001234178"/>
    </source>
</evidence>
<reference evidence="1 2" key="1">
    <citation type="journal article" date="2023" name="Nucleic Acids Res.">
        <title>The hologenome of Daphnia magna reveals possible DNA methylation and microbiome-mediated evolution of the host genome.</title>
        <authorList>
            <person name="Chaturvedi A."/>
            <person name="Li X."/>
            <person name="Dhandapani V."/>
            <person name="Marshall H."/>
            <person name="Kissane S."/>
            <person name="Cuenca-Cambronero M."/>
            <person name="Asole G."/>
            <person name="Calvet F."/>
            <person name="Ruiz-Romero M."/>
            <person name="Marangio P."/>
            <person name="Guigo R."/>
            <person name="Rago D."/>
            <person name="Mirbahai L."/>
            <person name="Eastwood N."/>
            <person name="Colbourne J.K."/>
            <person name="Zhou J."/>
            <person name="Mallon E."/>
            <person name="Orsini L."/>
        </authorList>
    </citation>
    <scope>NUCLEOTIDE SEQUENCE [LARGE SCALE GENOMIC DNA]</scope>
    <source>
        <strain evidence="1">LRV0_1</strain>
    </source>
</reference>
<accession>A0ABR0AHH9</accession>
<dbReference type="EMBL" id="JAOYFB010000037">
    <property type="protein sequence ID" value="KAK4024571.1"/>
    <property type="molecule type" value="Genomic_DNA"/>
</dbReference>
<gene>
    <name evidence="1" type="ORF">OUZ56_009994</name>
</gene>
<proteinExistence type="predicted"/>
<comment type="caution">
    <text evidence="1">The sequence shown here is derived from an EMBL/GenBank/DDBJ whole genome shotgun (WGS) entry which is preliminary data.</text>
</comment>
<protein>
    <submittedName>
        <fullName evidence="1">Uncharacterized protein</fullName>
    </submittedName>
</protein>
<sequence length="89" mass="10439">MILRNICNRPETESVCYLGSVTTKHRKRTEIYERAQLLSNDHFKGRIIVPIHFPNTKQSTTYGKDNPWITINEYGSGLMNRSCSLQFRY</sequence>
<organism evidence="1 2">
    <name type="scientific">Daphnia magna</name>
    <dbReference type="NCBI Taxonomy" id="35525"/>
    <lineage>
        <taxon>Eukaryota</taxon>
        <taxon>Metazoa</taxon>
        <taxon>Ecdysozoa</taxon>
        <taxon>Arthropoda</taxon>
        <taxon>Crustacea</taxon>
        <taxon>Branchiopoda</taxon>
        <taxon>Diplostraca</taxon>
        <taxon>Cladocera</taxon>
        <taxon>Anomopoda</taxon>
        <taxon>Daphniidae</taxon>
        <taxon>Daphnia</taxon>
    </lineage>
</organism>